<evidence type="ECO:0000256" key="1">
    <source>
        <dbReference type="ARBA" id="ARBA00006995"/>
    </source>
</evidence>
<dbReference type="GO" id="GO:0006570">
    <property type="term" value="P:tyrosine metabolic process"/>
    <property type="evidence" value="ECO:0007669"/>
    <property type="project" value="TreeGrafter"/>
</dbReference>
<gene>
    <name evidence="2" type="ORF">EB796_016918</name>
</gene>
<name>A0A7J7JEQ2_BUGNE</name>
<evidence type="ECO:0000313" key="3">
    <source>
        <dbReference type="Proteomes" id="UP000593567"/>
    </source>
</evidence>
<dbReference type="AlphaFoldDB" id="A0A7J7JEQ2"/>
<proteinExistence type="inferred from homology"/>
<dbReference type="Proteomes" id="UP000593567">
    <property type="component" value="Unassembled WGS sequence"/>
</dbReference>
<dbReference type="InterPro" id="IPR038906">
    <property type="entry name" value="TTC36"/>
</dbReference>
<comment type="caution">
    <text evidence="2">The sequence shown here is derived from an EMBL/GenBank/DDBJ whole genome shotgun (WGS) entry which is preliminary data.</text>
</comment>
<accession>A0A7J7JEQ2</accession>
<dbReference type="PANTHER" id="PTHR21405">
    <property type="entry name" value="CDNA SEQUENCE BC021608"/>
    <property type="match status" value="1"/>
</dbReference>
<organism evidence="2 3">
    <name type="scientific">Bugula neritina</name>
    <name type="common">Brown bryozoan</name>
    <name type="synonym">Sertularia neritina</name>
    <dbReference type="NCBI Taxonomy" id="10212"/>
    <lineage>
        <taxon>Eukaryota</taxon>
        <taxon>Metazoa</taxon>
        <taxon>Spiralia</taxon>
        <taxon>Lophotrochozoa</taxon>
        <taxon>Bryozoa</taxon>
        <taxon>Gymnolaemata</taxon>
        <taxon>Cheilostomatida</taxon>
        <taxon>Flustrina</taxon>
        <taxon>Buguloidea</taxon>
        <taxon>Bugulidae</taxon>
        <taxon>Bugula</taxon>
    </lineage>
</organism>
<reference evidence="2" key="1">
    <citation type="submission" date="2020-06" db="EMBL/GenBank/DDBJ databases">
        <title>Draft genome of Bugula neritina, a colonial animal packing powerful symbionts and potential medicines.</title>
        <authorList>
            <person name="Rayko M."/>
        </authorList>
    </citation>
    <scope>NUCLEOTIDE SEQUENCE [LARGE SCALE GENOMIC DNA]</scope>
    <source>
        <strain evidence="2">Kwan_BN1</strain>
    </source>
</reference>
<comment type="similarity">
    <text evidence="1">Belongs to the TTC36 family.</text>
</comment>
<keyword evidence="3" id="KW-1185">Reference proteome</keyword>
<evidence type="ECO:0000313" key="2">
    <source>
        <dbReference type="EMBL" id="KAF6024789.1"/>
    </source>
</evidence>
<dbReference type="EMBL" id="VXIV02002534">
    <property type="protein sequence ID" value="KAF6024789.1"/>
    <property type="molecule type" value="Genomic_DNA"/>
</dbReference>
<protein>
    <submittedName>
        <fullName evidence="2">TTC36</fullName>
    </submittedName>
</protein>
<sequence length="82" mass="8690">MSGGCGAAACQAFTQRAMIKRLQGDDEGCRADFKLAADLGSPFAKKQLVELNPYAALCNSMLAQMMKKTCQGKPTDSIDTLG</sequence>
<dbReference type="PANTHER" id="PTHR21405:SF0">
    <property type="entry name" value="TETRATRICOPEPTIDE REPEAT PROTEIN 36"/>
    <property type="match status" value="1"/>
</dbReference>
<dbReference type="OrthoDB" id="539634at2759"/>